<dbReference type="Gene3D" id="3.40.640.10">
    <property type="entry name" value="Type I PLP-dependent aspartate aminotransferase-like (Major domain)"/>
    <property type="match status" value="1"/>
</dbReference>
<dbReference type="Gene3D" id="3.90.1150.10">
    <property type="entry name" value="Aspartate Aminotransferase, domain 1"/>
    <property type="match status" value="1"/>
</dbReference>
<dbReference type="AlphaFoldDB" id="A0A0F7X3G1"/>
<evidence type="ECO:0000313" key="6">
    <source>
        <dbReference type="EMBL" id="CRI43057.1"/>
    </source>
</evidence>
<dbReference type="EMBL" id="LN847058">
    <property type="protein sequence ID" value="CRI43057.1"/>
    <property type="molecule type" value="Genomic_DNA"/>
</dbReference>
<accession>A0A0F7X3G1</accession>
<dbReference type="InterPro" id="IPR015424">
    <property type="entry name" value="PyrdxlP-dep_Trfase"/>
</dbReference>
<dbReference type="InterPro" id="IPR004839">
    <property type="entry name" value="Aminotransferase_I/II_large"/>
</dbReference>
<name>A0A0F7X3G1_CHLPN</name>
<dbReference type="PANTHER" id="PTHR13693:SF77">
    <property type="entry name" value="8-AMINO-7-OXONONANOATE SYNTHASE"/>
    <property type="match status" value="1"/>
</dbReference>
<feature type="domain" description="Aminotransferase class I/classII large" evidence="5">
    <location>
        <begin position="5"/>
        <end position="342"/>
    </location>
</feature>
<dbReference type="Pfam" id="PF00155">
    <property type="entry name" value="Aminotran_1_2"/>
    <property type="match status" value="1"/>
</dbReference>
<evidence type="ECO:0000259" key="5">
    <source>
        <dbReference type="Pfam" id="PF00155"/>
    </source>
</evidence>
<protein>
    <submittedName>
        <fullName evidence="6">8-amino-7-oxononanoate synthase, putative</fullName>
    </submittedName>
</protein>
<evidence type="ECO:0000256" key="3">
    <source>
        <dbReference type="ARBA" id="ARBA00022679"/>
    </source>
</evidence>
<evidence type="ECO:0000256" key="2">
    <source>
        <dbReference type="ARBA" id="ARBA00010008"/>
    </source>
</evidence>
<dbReference type="InterPro" id="IPR050087">
    <property type="entry name" value="AON_synthase_class-II"/>
</dbReference>
<dbReference type="GO" id="GO:0030170">
    <property type="term" value="F:pyridoxal phosphate binding"/>
    <property type="evidence" value="ECO:0007669"/>
    <property type="project" value="InterPro"/>
</dbReference>
<sequence>MTTSDVIDFVTNDFLGFARSPTIYCEVSKRFQIHCQQFPHEKLGIRGSRLMVGSSSVIDDLEAKIASYHGAPNAFIVNSGYMANLGLCHHVSRSTDVLLWDEEVHMSVVHSLSAISGQHHTFHHNNLEHLESLLQCYRISSKGRIFIFVSSVYSFRGTLAPLEQIIALSKKYHAHLIVDEAHAMGIFGDDGKGLCHALGYENFYAVLVTYGKALGTMGASLLTSSEVKYDLMQNSPPLRYSTSLSPHTLISIGTAYDFLASEGEIARKQVFKLKEHFHECFDSHAPGCVQPIFLPHTCLEEAISVLETTGIHVGVVAFAKHPFLRVNLHAYNTVDEVNLLAQVLKPYLEKSSHRVHINHEFHLWRELCQH</sequence>
<organism evidence="6">
    <name type="scientific">Chlamydia pneumoniae</name>
    <name type="common">Chlamydophila pneumoniae</name>
    <dbReference type="NCBI Taxonomy" id="83558"/>
    <lineage>
        <taxon>Bacteria</taxon>
        <taxon>Pseudomonadati</taxon>
        <taxon>Chlamydiota</taxon>
        <taxon>Chlamydiia</taxon>
        <taxon>Chlamydiales</taxon>
        <taxon>Chlamydiaceae</taxon>
        <taxon>Chlamydia/Chlamydophila group</taxon>
        <taxon>Chlamydia</taxon>
    </lineage>
</organism>
<dbReference type="SUPFAM" id="SSF53383">
    <property type="entry name" value="PLP-dependent transferases"/>
    <property type="match status" value="1"/>
</dbReference>
<dbReference type="InterPro" id="IPR015421">
    <property type="entry name" value="PyrdxlP-dep_Trfase_major"/>
</dbReference>
<dbReference type="InterPro" id="IPR015422">
    <property type="entry name" value="PyrdxlP-dep_Trfase_small"/>
</dbReference>
<evidence type="ECO:0000256" key="4">
    <source>
        <dbReference type="ARBA" id="ARBA00022898"/>
    </source>
</evidence>
<gene>
    <name evidence="6" type="ORF">BN1224_DC9_CC_00580</name>
</gene>
<keyword evidence="4" id="KW-0663">Pyridoxal phosphate</keyword>
<keyword evidence="3" id="KW-0808">Transferase</keyword>
<evidence type="ECO:0000256" key="1">
    <source>
        <dbReference type="ARBA" id="ARBA00001933"/>
    </source>
</evidence>
<dbReference type="PANTHER" id="PTHR13693">
    <property type="entry name" value="CLASS II AMINOTRANSFERASE/8-AMINO-7-OXONONANOATE SYNTHASE"/>
    <property type="match status" value="1"/>
</dbReference>
<proteinExistence type="inferred from homology"/>
<comment type="similarity">
    <text evidence="2">Belongs to the class-II pyridoxal-phosphate-dependent aminotransferase family. BioF subfamily.</text>
</comment>
<dbReference type="GO" id="GO:0016740">
    <property type="term" value="F:transferase activity"/>
    <property type="evidence" value="ECO:0007669"/>
    <property type="project" value="UniProtKB-KW"/>
</dbReference>
<comment type="cofactor">
    <cofactor evidence="1">
        <name>pyridoxal 5'-phosphate</name>
        <dbReference type="ChEBI" id="CHEBI:597326"/>
    </cofactor>
</comment>
<dbReference type="NCBIfam" id="NF004608">
    <property type="entry name" value="PRK05937.1"/>
    <property type="match status" value="1"/>
</dbReference>
<reference evidence="6" key="1">
    <citation type="submission" date="2015-05" db="EMBL/GenBank/DDBJ databases">
        <authorList>
            <person name="Rattei Thomas"/>
        </authorList>
    </citation>
    <scope>NUCLEOTIDE SEQUENCE</scope>
    <source>
        <strain evidence="6">DC9</strain>
    </source>
</reference>